<feature type="transmembrane region" description="Helical" evidence="1">
    <location>
        <begin position="59"/>
        <end position="79"/>
    </location>
</feature>
<dbReference type="AlphaFoldDB" id="A0A6I6C9Q0"/>
<keyword evidence="1" id="KW-0472">Membrane</keyword>
<organism evidence="2 3">
    <name type="scientific">Spiroplasma tabanidicola</name>
    <dbReference type="NCBI Taxonomy" id="324079"/>
    <lineage>
        <taxon>Bacteria</taxon>
        <taxon>Bacillati</taxon>
        <taxon>Mycoplasmatota</taxon>
        <taxon>Mollicutes</taxon>
        <taxon>Entomoplasmatales</taxon>
        <taxon>Spiroplasmataceae</taxon>
        <taxon>Spiroplasma</taxon>
    </lineage>
</organism>
<feature type="transmembrane region" description="Helical" evidence="1">
    <location>
        <begin position="145"/>
        <end position="168"/>
    </location>
</feature>
<gene>
    <name evidence="2" type="ORF">STABA_v1c08240</name>
</gene>
<keyword evidence="3" id="KW-1185">Reference proteome</keyword>
<protein>
    <recommendedName>
        <fullName evidence="4">ABC transporter permease</fullName>
    </recommendedName>
</protein>
<evidence type="ECO:0000313" key="2">
    <source>
        <dbReference type="EMBL" id="QGS52179.1"/>
    </source>
</evidence>
<accession>A0A6I6C9Q0</accession>
<feature type="transmembrane region" description="Helical" evidence="1">
    <location>
        <begin position="29"/>
        <end position="47"/>
    </location>
</feature>
<dbReference type="RefSeq" id="WP_156006876.1">
    <property type="nucleotide sequence ID" value="NZ_CP046276.1"/>
</dbReference>
<dbReference type="Proteomes" id="UP000424468">
    <property type="component" value="Chromosome"/>
</dbReference>
<dbReference type="EMBL" id="CP046276">
    <property type="protein sequence ID" value="QGS52179.1"/>
    <property type="molecule type" value="Genomic_DNA"/>
</dbReference>
<name>A0A6I6C9Q0_9MOLU</name>
<keyword evidence="1" id="KW-0812">Transmembrane</keyword>
<evidence type="ECO:0000313" key="3">
    <source>
        <dbReference type="Proteomes" id="UP000424468"/>
    </source>
</evidence>
<feature type="transmembrane region" description="Helical" evidence="1">
    <location>
        <begin position="259"/>
        <end position="278"/>
    </location>
</feature>
<evidence type="ECO:0000256" key="1">
    <source>
        <dbReference type="SAM" id="Phobius"/>
    </source>
</evidence>
<reference evidence="2 3" key="1">
    <citation type="submission" date="2019-11" db="EMBL/GenBank/DDBJ databases">
        <title>Complete genome sequence of Spiroplasma tabanidicola TAUS-1 (DSM 22603).</title>
        <authorList>
            <person name="Huang C.-T."/>
            <person name="Lin Y.-C."/>
            <person name="Kuo C.-H."/>
        </authorList>
    </citation>
    <scope>NUCLEOTIDE SEQUENCE [LARGE SCALE GENOMIC DNA]</scope>
    <source>
        <strain evidence="2 3">TAUS-1</strain>
    </source>
</reference>
<proteinExistence type="predicted"/>
<dbReference type="KEGG" id="stab:STABA_v1c08240"/>
<dbReference type="OrthoDB" id="389319at2"/>
<evidence type="ECO:0008006" key="4">
    <source>
        <dbReference type="Google" id="ProtNLM"/>
    </source>
</evidence>
<feature type="transmembrane region" description="Helical" evidence="1">
    <location>
        <begin position="100"/>
        <end position="125"/>
    </location>
</feature>
<keyword evidence="1" id="KW-1133">Transmembrane helix</keyword>
<feature type="transmembrane region" description="Helical" evidence="1">
    <location>
        <begin position="175"/>
        <end position="193"/>
    </location>
</feature>
<sequence length="284" mass="33205">MKFKSEVSNFNKVFRLLAKGVFLNYKTYFYTYVISIATFILVFIVWFKNSANLPMPPFIVSIITSCVFFSSMYIGLVVIDWKKRNYLVKLKIGEVNRISFLLSVFFINLIISTTNIILNIITYNILVYSTTVVIHNEVLQNLKWYIWILYILCTFIFIMFLTAINLLLTSITKNVALSIFFVILFLIFSLSLSDSVVQPSMTSNFKVFRILGYLNPAKYFVWFTMLVTSYSIYDIYGLTQIIPDYFYGSPAPFWNIYQTLIPAIIFLGVSLCGYYFLFKWGYKL</sequence>